<dbReference type="Proteomes" id="UP000185984">
    <property type="component" value="Unassembled WGS sequence"/>
</dbReference>
<dbReference type="EMBL" id="MRCC01000032">
    <property type="protein sequence ID" value="OKH20937.1"/>
    <property type="molecule type" value="Genomic_DNA"/>
</dbReference>
<keyword evidence="2" id="KW-1185">Reference proteome</keyword>
<evidence type="ECO:0000313" key="2">
    <source>
        <dbReference type="Proteomes" id="UP000185984"/>
    </source>
</evidence>
<accession>A0A1U7HBG7</accession>
<proteinExistence type="predicted"/>
<name>A0A1U7HBG7_9CHRO</name>
<dbReference type="AlphaFoldDB" id="A0A1U7HBG7"/>
<organism evidence="1 2">
    <name type="scientific">Chroogloeocystis siderophila 5.2 s.c.1</name>
    <dbReference type="NCBI Taxonomy" id="247279"/>
    <lineage>
        <taxon>Bacteria</taxon>
        <taxon>Bacillati</taxon>
        <taxon>Cyanobacteriota</taxon>
        <taxon>Cyanophyceae</taxon>
        <taxon>Oscillatoriophycideae</taxon>
        <taxon>Chroococcales</taxon>
        <taxon>Chroococcaceae</taxon>
        <taxon>Chroogloeocystis</taxon>
    </lineage>
</organism>
<sequence>MFFTQSFKYRFPLIIESMTISSLRRNLKDWIRREIVDDDPYDVESLFPDVNQFKILTAQDDED</sequence>
<protein>
    <submittedName>
        <fullName evidence="1">Uncharacterized protein</fullName>
    </submittedName>
</protein>
<comment type="caution">
    <text evidence="1">The sequence shown here is derived from an EMBL/GenBank/DDBJ whole genome shotgun (WGS) entry which is preliminary data.</text>
</comment>
<reference evidence="1 2" key="1">
    <citation type="submission" date="2016-11" db="EMBL/GenBank/DDBJ databases">
        <title>Draft Genome Sequences of Nine Cyanobacterial Strains from Diverse Habitats.</title>
        <authorList>
            <person name="Zhu T."/>
            <person name="Hou S."/>
            <person name="Lu X."/>
            <person name="Hess W.R."/>
        </authorList>
    </citation>
    <scope>NUCLEOTIDE SEQUENCE [LARGE SCALE GENOMIC DNA]</scope>
    <source>
        <strain evidence="1 2">5.2 s.c.1</strain>
    </source>
</reference>
<evidence type="ECO:0000313" key="1">
    <source>
        <dbReference type="EMBL" id="OKH20937.1"/>
    </source>
</evidence>
<gene>
    <name evidence="1" type="ORF">NIES1031_22545</name>
</gene>